<gene>
    <name evidence="2" type="ORF">CBG09430</name>
    <name evidence="2" type="ORF">CBG_09430</name>
</gene>
<feature type="compositionally biased region" description="Low complexity" evidence="1">
    <location>
        <begin position="171"/>
        <end position="181"/>
    </location>
</feature>
<sequence>MLKHIFGLACMNKKEKHKLALTAGPSENTSSTIQISPGSSSKYNMDESLNQSVAIPGPAHLNTSHLMENVISDVSYDAATFQNRATPIDFGTREVKTDEDVISVTARRRSVNTITPSPIPEETEDNLTDKNVYFPPETATRNTIFEPRNRHYTPRLIKVRKQARVYNANESSASASSSSSSTHGENHRIDSVRVRASKSATNNLLKGRMTSVLGGSLRPLRAK</sequence>
<dbReference type="OMA" id="PIDFGTR"/>
<evidence type="ECO:0000256" key="1">
    <source>
        <dbReference type="SAM" id="MobiDB-lite"/>
    </source>
</evidence>
<keyword evidence="3" id="KW-1185">Reference proteome</keyword>
<dbReference type="AlphaFoldDB" id="A8X945"/>
<accession>A8X945</accession>
<feature type="compositionally biased region" description="Basic and acidic residues" evidence="1">
    <location>
        <begin position="184"/>
        <end position="193"/>
    </location>
</feature>
<dbReference type="HOGENOM" id="CLU_1241096_0_0_1"/>
<dbReference type="eggNOG" id="ENOG502TG4C">
    <property type="taxonomic scope" value="Eukaryota"/>
</dbReference>
<dbReference type="GeneID" id="8578948"/>
<reference evidence="2 3" key="1">
    <citation type="journal article" date="2003" name="PLoS Biol.">
        <title>The genome sequence of Caenorhabditis briggsae: a platform for comparative genomics.</title>
        <authorList>
            <person name="Stein L.D."/>
            <person name="Bao Z."/>
            <person name="Blasiar D."/>
            <person name="Blumenthal T."/>
            <person name="Brent M.R."/>
            <person name="Chen N."/>
            <person name="Chinwalla A."/>
            <person name="Clarke L."/>
            <person name="Clee C."/>
            <person name="Coghlan A."/>
            <person name="Coulson A."/>
            <person name="D'Eustachio P."/>
            <person name="Fitch D.H."/>
            <person name="Fulton L.A."/>
            <person name="Fulton R.E."/>
            <person name="Griffiths-Jones S."/>
            <person name="Harris T.W."/>
            <person name="Hillier L.W."/>
            <person name="Kamath R."/>
            <person name="Kuwabara P.E."/>
            <person name="Mardis E.R."/>
            <person name="Marra M.A."/>
            <person name="Miner T.L."/>
            <person name="Minx P."/>
            <person name="Mullikin J.C."/>
            <person name="Plumb R.W."/>
            <person name="Rogers J."/>
            <person name="Schein J.E."/>
            <person name="Sohrmann M."/>
            <person name="Spieth J."/>
            <person name="Stajich J.E."/>
            <person name="Wei C."/>
            <person name="Willey D."/>
            <person name="Wilson R.K."/>
            <person name="Durbin R."/>
            <person name="Waterston R.H."/>
        </authorList>
    </citation>
    <scope>NUCLEOTIDE SEQUENCE [LARGE SCALE GENOMIC DNA]</scope>
    <source>
        <strain evidence="2 3">AF16</strain>
    </source>
</reference>
<organism evidence="2 3">
    <name type="scientific">Caenorhabditis briggsae</name>
    <dbReference type="NCBI Taxonomy" id="6238"/>
    <lineage>
        <taxon>Eukaryota</taxon>
        <taxon>Metazoa</taxon>
        <taxon>Ecdysozoa</taxon>
        <taxon>Nematoda</taxon>
        <taxon>Chromadorea</taxon>
        <taxon>Rhabditida</taxon>
        <taxon>Rhabditina</taxon>
        <taxon>Rhabditomorpha</taxon>
        <taxon>Rhabditoidea</taxon>
        <taxon>Rhabditidae</taxon>
        <taxon>Peloderinae</taxon>
        <taxon>Caenorhabditis</taxon>
    </lineage>
</organism>
<evidence type="ECO:0000313" key="3">
    <source>
        <dbReference type="Proteomes" id="UP000008549"/>
    </source>
</evidence>
<feature type="region of interest" description="Disordered" evidence="1">
    <location>
        <begin position="168"/>
        <end position="203"/>
    </location>
</feature>
<feature type="region of interest" description="Disordered" evidence="1">
    <location>
        <begin position="21"/>
        <end position="43"/>
    </location>
</feature>
<protein>
    <submittedName>
        <fullName evidence="2">Protein CBG09430</fullName>
    </submittedName>
</protein>
<dbReference type="KEGG" id="cbr:CBG_09430"/>
<dbReference type="InParanoid" id="A8X945"/>
<proteinExistence type="predicted"/>
<dbReference type="CTD" id="8578948"/>
<feature type="compositionally biased region" description="Low complexity" evidence="1">
    <location>
        <begin position="29"/>
        <end position="41"/>
    </location>
</feature>
<reference evidence="2 3" key="2">
    <citation type="journal article" date="2011" name="PLoS Genet.">
        <title>Caenorhabditis briggsae recombinant inbred line genotypes reveal inter-strain incompatibility and the evolution of recombination.</title>
        <authorList>
            <person name="Ross J.A."/>
            <person name="Koboldt D.C."/>
            <person name="Staisch J.E."/>
            <person name="Chamberlin H.M."/>
            <person name="Gupta B.P."/>
            <person name="Miller R.D."/>
            <person name="Baird S.E."/>
            <person name="Haag E.S."/>
        </authorList>
    </citation>
    <scope>NUCLEOTIDE SEQUENCE [LARGE SCALE GENOMIC DNA]</scope>
    <source>
        <strain evidence="2 3">AF16</strain>
    </source>
</reference>
<dbReference type="EMBL" id="HE600954">
    <property type="protein sequence ID" value="CAP29157.2"/>
    <property type="molecule type" value="Genomic_DNA"/>
</dbReference>
<dbReference type="Proteomes" id="UP000008549">
    <property type="component" value="Unassembled WGS sequence"/>
</dbReference>
<name>A8X945_CAEBR</name>
<evidence type="ECO:0000313" key="2">
    <source>
        <dbReference type="EMBL" id="CAP29157.2"/>
    </source>
</evidence>
<dbReference type="RefSeq" id="XP_002636953.2">
    <property type="nucleotide sequence ID" value="XM_002636907.2"/>
</dbReference>
<dbReference type="STRING" id="6238.A8X945"/>